<proteinExistence type="predicted"/>
<dbReference type="Proteomes" id="UP000483286">
    <property type="component" value="Unassembled WGS sequence"/>
</dbReference>
<dbReference type="EMBL" id="WQLB01000019">
    <property type="protein sequence ID" value="MVN87825.1"/>
    <property type="molecule type" value="Genomic_DNA"/>
</dbReference>
<keyword evidence="1" id="KW-1133">Transmembrane helix</keyword>
<sequence>MSILLSEPLAALPLGLVMLALALWLPVWRARETPAPPIPTGRLSYKYRRSSEPAHFGRRLVGRAWSRTALLILPPFILYVLLLSPSIYLMLGEAVLYLVFLLPLWLLLSLTISAVWEGVLAALLLWRRRTTPHA</sequence>
<comment type="caution">
    <text evidence="2">The sequence shown here is derived from an EMBL/GenBank/DDBJ whole genome shotgun (WGS) entry which is preliminary data.</text>
</comment>
<dbReference type="RefSeq" id="WP_157459870.1">
    <property type="nucleotide sequence ID" value="NZ_WQLB01000019.1"/>
</dbReference>
<evidence type="ECO:0000313" key="3">
    <source>
        <dbReference type="Proteomes" id="UP000483286"/>
    </source>
</evidence>
<feature type="transmembrane region" description="Helical" evidence="1">
    <location>
        <begin position="12"/>
        <end position="28"/>
    </location>
</feature>
<keyword evidence="1" id="KW-0812">Transmembrane</keyword>
<reference evidence="2 3" key="1">
    <citation type="submission" date="2019-12" db="EMBL/GenBank/DDBJ databases">
        <title>Deinococcus sp. HMF7620 Genome sequencing and assembly.</title>
        <authorList>
            <person name="Kang H."/>
            <person name="Kim H."/>
            <person name="Joh K."/>
        </authorList>
    </citation>
    <scope>NUCLEOTIDE SEQUENCE [LARGE SCALE GENOMIC DNA]</scope>
    <source>
        <strain evidence="2 3">HMF7620</strain>
    </source>
</reference>
<dbReference type="AlphaFoldDB" id="A0A7C9M7E3"/>
<organism evidence="2 3">
    <name type="scientific">Deinococcus arboris</name>
    <dbReference type="NCBI Taxonomy" id="2682977"/>
    <lineage>
        <taxon>Bacteria</taxon>
        <taxon>Thermotogati</taxon>
        <taxon>Deinococcota</taxon>
        <taxon>Deinococci</taxon>
        <taxon>Deinococcales</taxon>
        <taxon>Deinococcaceae</taxon>
        <taxon>Deinococcus</taxon>
    </lineage>
</organism>
<name>A0A7C9M7E3_9DEIO</name>
<protein>
    <submittedName>
        <fullName evidence="2">Uncharacterized protein</fullName>
    </submittedName>
</protein>
<keyword evidence="3" id="KW-1185">Reference proteome</keyword>
<evidence type="ECO:0000256" key="1">
    <source>
        <dbReference type="SAM" id="Phobius"/>
    </source>
</evidence>
<feature type="transmembrane region" description="Helical" evidence="1">
    <location>
        <begin position="97"/>
        <end position="126"/>
    </location>
</feature>
<keyword evidence="1" id="KW-0472">Membrane</keyword>
<feature type="transmembrane region" description="Helical" evidence="1">
    <location>
        <begin position="68"/>
        <end position="91"/>
    </location>
</feature>
<evidence type="ECO:0000313" key="2">
    <source>
        <dbReference type="EMBL" id="MVN87825.1"/>
    </source>
</evidence>
<accession>A0A7C9M7E3</accession>
<gene>
    <name evidence="2" type="ORF">GO986_13760</name>
</gene>